<dbReference type="Proteomes" id="UP000595332">
    <property type="component" value="Chromosome"/>
</dbReference>
<dbReference type="PANTHER" id="PTHR39332">
    <property type="entry name" value="BLL4707 PROTEIN"/>
    <property type="match status" value="1"/>
</dbReference>
<dbReference type="InterPro" id="IPR023393">
    <property type="entry name" value="START-like_dom_sf"/>
</dbReference>
<dbReference type="InterPro" id="IPR019587">
    <property type="entry name" value="Polyketide_cyclase/dehydratase"/>
</dbReference>
<name>A0A7R6SV38_9GAMM</name>
<dbReference type="Pfam" id="PF10604">
    <property type="entry name" value="Polyketide_cyc2"/>
    <property type="match status" value="1"/>
</dbReference>
<proteinExistence type="predicted"/>
<dbReference type="Gene3D" id="3.30.530.20">
    <property type="match status" value="1"/>
</dbReference>
<keyword evidence="2" id="KW-1185">Reference proteome</keyword>
<accession>A0A7R6SV38</accession>
<organism evidence="1 2">
    <name type="scientific">Neptunomonas japonica JAMM 1380</name>
    <dbReference type="NCBI Taxonomy" id="1441457"/>
    <lineage>
        <taxon>Bacteria</taxon>
        <taxon>Pseudomonadati</taxon>
        <taxon>Pseudomonadota</taxon>
        <taxon>Gammaproteobacteria</taxon>
        <taxon>Oceanospirillales</taxon>
        <taxon>Oceanospirillaceae</taxon>
        <taxon>Neptunomonas</taxon>
    </lineage>
</organism>
<dbReference type="PANTHER" id="PTHR39332:SF7">
    <property type="entry name" value="SRPBCC FAMILY PROTEIN"/>
    <property type="match status" value="1"/>
</dbReference>
<gene>
    <name evidence="1" type="ORF">NEJAP_1039</name>
</gene>
<dbReference type="EMBL" id="AP014546">
    <property type="protein sequence ID" value="BBB28996.1"/>
    <property type="molecule type" value="Genomic_DNA"/>
</dbReference>
<dbReference type="RefSeq" id="WP_201349638.1">
    <property type="nucleotide sequence ID" value="NZ_AP014546.1"/>
</dbReference>
<sequence length="142" mass="15684">MGKCYNSTVINAPIEKVWDTVKNFHDLPWGTAVVTSTEKVGDKQSHEVGARRILNDAFHETLLSIDNNGFTFTYRIDDGPGPVAKDCVQNYFGVVKLSPITDTGETFIEWSSSFDSDNSHDVSEFCNPIYAGLLASLKAYLA</sequence>
<protein>
    <submittedName>
        <fullName evidence="1">Polyketide cyclase</fullName>
    </submittedName>
</protein>
<dbReference type="KEGG" id="njp:NEJAP_1039"/>
<reference evidence="1 2" key="1">
    <citation type="journal article" date="2008" name="Int. J. Syst. Evol. Microbiol.">
        <title>Neptunomonas japonica sp. nov., an Osedax japonicus symbiont-like bacterium isolated from sediment adjacent to sperm whale carcasses off Kagoshima, Japan.</title>
        <authorList>
            <person name="Miyazaki M."/>
            <person name="Nogi Y."/>
            <person name="Fujiwara Y."/>
            <person name="Kawato M."/>
            <person name="Kubokawa K."/>
            <person name="Horikoshi K."/>
        </authorList>
    </citation>
    <scope>NUCLEOTIDE SEQUENCE [LARGE SCALE GENOMIC DNA]</scope>
    <source>
        <strain evidence="1 2">JAMM 1380</strain>
    </source>
</reference>
<dbReference type="SUPFAM" id="SSF55961">
    <property type="entry name" value="Bet v1-like"/>
    <property type="match status" value="1"/>
</dbReference>
<dbReference type="AlphaFoldDB" id="A0A7R6SV38"/>
<evidence type="ECO:0000313" key="2">
    <source>
        <dbReference type="Proteomes" id="UP000595332"/>
    </source>
</evidence>
<evidence type="ECO:0000313" key="1">
    <source>
        <dbReference type="EMBL" id="BBB28996.1"/>
    </source>
</evidence>
<dbReference type="CDD" id="cd07821">
    <property type="entry name" value="PYR_PYL_RCAR_like"/>
    <property type="match status" value="1"/>
</dbReference>